<dbReference type="InterPro" id="IPR025478">
    <property type="entry name" value="COP23"/>
</dbReference>
<dbReference type="AlphaFoldDB" id="A0A1U7H4J8"/>
<evidence type="ECO:0000313" key="3">
    <source>
        <dbReference type="Proteomes" id="UP000186391"/>
    </source>
</evidence>
<accession>A0A1U7H4J8</accession>
<dbReference type="EMBL" id="MRCA01000001">
    <property type="protein sequence ID" value="OKH16187.1"/>
    <property type="molecule type" value="Genomic_DNA"/>
</dbReference>
<evidence type="ECO:0000256" key="1">
    <source>
        <dbReference type="SAM" id="SignalP"/>
    </source>
</evidence>
<proteinExistence type="predicted"/>
<dbReference type="Pfam" id="PF14218">
    <property type="entry name" value="COP23"/>
    <property type="match status" value="1"/>
</dbReference>
<reference evidence="2 3" key="1">
    <citation type="submission" date="2016-11" db="EMBL/GenBank/DDBJ databases">
        <title>Draft Genome Sequences of Nine Cyanobacterial Strains from Diverse Habitats.</title>
        <authorList>
            <person name="Zhu T."/>
            <person name="Hou S."/>
            <person name="Lu X."/>
            <person name="Hess W.R."/>
        </authorList>
    </citation>
    <scope>NUCLEOTIDE SEQUENCE [LARGE SCALE GENOMIC DNA]</scope>
    <source>
        <strain evidence="2 3">NIES-592</strain>
    </source>
</reference>
<organism evidence="2 3">
    <name type="scientific">Fischerella major NIES-592</name>
    <dbReference type="NCBI Taxonomy" id="210994"/>
    <lineage>
        <taxon>Bacteria</taxon>
        <taxon>Bacillati</taxon>
        <taxon>Cyanobacteriota</taxon>
        <taxon>Cyanophyceae</taxon>
        <taxon>Nostocales</taxon>
        <taxon>Hapalosiphonaceae</taxon>
        <taxon>Fischerella</taxon>
    </lineage>
</organism>
<gene>
    <name evidence="2" type="ORF">NIES592_00470</name>
</gene>
<dbReference type="OrthoDB" id="490444at2"/>
<protein>
    <submittedName>
        <fullName evidence="2">Uncharacterized protein</fullName>
    </submittedName>
</protein>
<feature type="chain" id="PRO_5010541985" evidence="1">
    <location>
        <begin position="30"/>
        <end position="200"/>
    </location>
</feature>
<sequence>MKLSVFTQILSIAALTLSSTATITQPSHAQTSKFFCGMSRGVPATLVRTSRGNIPIIRWVDEAFPPPWTPEKRCEEISSRFQRFYDNGTLNFLRAGKLRSQPVLCVASEKNGPCLANGVLVTLKPDRNPRETLQRLLDYRGGSGGASIDLSGFGSNNNNNSAVVTGGDDTAYVDVKKWINEAESSKSGEFCPVGKPAWQC</sequence>
<comment type="caution">
    <text evidence="2">The sequence shown here is derived from an EMBL/GenBank/DDBJ whole genome shotgun (WGS) entry which is preliminary data.</text>
</comment>
<name>A0A1U7H4J8_9CYAN</name>
<dbReference type="Proteomes" id="UP000186391">
    <property type="component" value="Unassembled WGS sequence"/>
</dbReference>
<evidence type="ECO:0000313" key="2">
    <source>
        <dbReference type="EMBL" id="OKH16187.1"/>
    </source>
</evidence>
<dbReference type="RefSeq" id="WP_062249535.1">
    <property type="nucleotide sequence ID" value="NZ_MRCA01000001.1"/>
</dbReference>
<keyword evidence="3" id="KW-1185">Reference proteome</keyword>
<keyword evidence="1" id="KW-0732">Signal</keyword>
<feature type="signal peptide" evidence="1">
    <location>
        <begin position="1"/>
        <end position="29"/>
    </location>
</feature>